<dbReference type="VEuPathDB" id="TriTrypDB:BSAL_49055"/>
<dbReference type="AlphaFoldDB" id="A0A0S4IH51"/>
<evidence type="ECO:0000313" key="1">
    <source>
        <dbReference type="EMBL" id="CUE56201.1"/>
    </source>
</evidence>
<gene>
    <name evidence="1" type="ORF">BSAL_49055</name>
</gene>
<keyword evidence="2" id="KW-1185">Reference proteome</keyword>
<organism evidence="1 2">
    <name type="scientific">Bodo saltans</name>
    <name type="common">Flagellated protozoan</name>
    <dbReference type="NCBI Taxonomy" id="75058"/>
    <lineage>
        <taxon>Eukaryota</taxon>
        <taxon>Discoba</taxon>
        <taxon>Euglenozoa</taxon>
        <taxon>Kinetoplastea</taxon>
        <taxon>Metakinetoplastina</taxon>
        <taxon>Eubodonida</taxon>
        <taxon>Bodonidae</taxon>
        <taxon>Bodo</taxon>
    </lineage>
</organism>
<dbReference type="EMBL" id="CYKH01000004">
    <property type="protein sequence ID" value="CUE56201.1"/>
    <property type="molecule type" value="Genomic_DNA"/>
</dbReference>
<proteinExistence type="predicted"/>
<protein>
    <submittedName>
        <fullName evidence="1">Uncharacterized protein</fullName>
    </submittedName>
</protein>
<reference evidence="2" key="1">
    <citation type="submission" date="2015-09" db="EMBL/GenBank/DDBJ databases">
        <authorList>
            <consortium name="Pathogen Informatics"/>
        </authorList>
    </citation>
    <scope>NUCLEOTIDE SEQUENCE [LARGE SCALE GENOMIC DNA]</scope>
    <source>
        <strain evidence="2">Lake Konstanz</strain>
    </source>
</reference>
<sequence length="335" mass="34497">MYASTLSINRAQFDPGNVNLFPGLRTLTVSGYRYYSSYDGYYYYYYSSLQLTCADTVNSRIVSVGGNTTDGASSLSASASLTNPTTCTAFSFLTSVDASSYGAMTLISSQFSLVATGAFDSNATVLIAPSNISNSAAACAGASSGVFTNVSFNGAFSATQFTVSGNQVSVTFLGNVSMTNVGIIVSQLGNGIIPCLPSNFYFCTGASLTASSFVMMPYALGAGLIQSGVVLAGSSTVSIAPITTMSGLSLPASVTINSVFAPSGSSTIIFLPRGIADVMYINPDRDEPNSPSSVAIRIVMIGVSCASQQLVLGADNSSTPLLLPARIQKLSIFAS</sequence>
<accession>A0A0S4IH51</accession>
<evidence type="ECO:0000313" key="2">
    <source>
        <dbReference type="Proteomes" id="UP000051952"/>
    </source>
</evidence>
<feature type="non-terminal residue" evidence="1">
    <location>
        <position position="335"/>
    </location>
</feature>
<dbReference type="Proteomes" id="UP000051952">
    <property type="component" value="Unassembled WGS sequence"/>
</dbReference>
<name>A0A0S4IH51_BODSA</name>